<keyword evidence="5" id="KW-1185">Reference proteome</keyword>
<proteinExistence type="predicted"/>
<evidence type="ECO:0000313" key="5">
    <source>
        <dbReference type="Proteomes" id="UP000591272"/>
    </source>
</evidence>
<accession>A0A7Y9KCA8</accession>
<sequence length="1241" mass="136446">MAEDDLDPDLTGEAAVHIVGQHVLTRLKWIYRAEPILDYGIDAQVEIKTEGRPTGRLLALQIKGGPSWFQEPTESGWIFRPKPRNVEYWLGHILPVFVVIVDLNSNIAYWEQVTSQTIESTGKGYKMTVPRDQVLNTAGDQWLSIVQDNTVKARERYTISLECLPPAVGEILEESKNVKELEVALLAHELSQGRSNPSFTVKTLLAATPSWLEGIGFDGWRAVATYASEHGCTAESVAALERAVALKSTGTGRVLAVAGLQLISVDRTKARAYLDRAALTSEGALVAGVGHLLLEEDESTAKPIPIPSTLDIASKDADSEPVVQEILALNARRSNNESEAIQRYSRALELRPTASNYMTSLAESYARRATTAESRPTDISQSKKWALQALQQRRKWSGDSIGALQLLLSALALQGDFEQVVKHGRPLPFGDATLEESKDAVVAGKVLYAARMLNKESIVSEVLESIEGQEGAELLKLEFADEDLSPEEKAELWKITLKQAQDKEDYELTYSAVLMLAFQGIDTTVALDGLVERGIVSSTKKAVASTLIDAHADFDSTLPQLQSLADSDPIAAEYLISRLVDRGQLDKANTACVRAYDRLHIPELLVKRVEILRRAGLPAEAESSALRALAEPALAGFQRAKLYVLLASLASERKDWALAERYLRSRLDLLDSPDTETVWNLVRMQLNQRRDGQAAETISAYGMVPKNEDEARCWFRSFVAKEWDNATTSQALTLATQFSDDVELSSALLRHVIFSTRSVDESGDGSSDQDSDVQSEKSVDARSVVDPELRRAAFAALAEAAEEHGPDSQVRFVPFSPEDLAAQMEADASSRDLSPLKETLASISDGRFPLGMFAAITGRSYALIVIQQQLGMSIASAMDDVVHQIEVESARRAFGNSVVTEASALLLSSKLNDIQDIRGRFSEILMAESSRDDIARATAEARGLTASSGTLAWSEELNRPIFHESTPRERSELWRKAEALDGSARNTTLEQVGDLSLFQQLDEMNFRPWLAPIELAHQREAFLWSDDLALRHLARSVGVQAFGTISAIEAIVESEISISAERGLDRQMQEWADLQARLVRRCLEESVVDIPVDLDDLIDQIRNEKGASGGAAALQLTRAAWWRWRNNPLEDLRRIYEVVSSYNVDLLRPWQVSAMRGVASAWGENPDAASTMLTLIAIFGVGSSPSVDDAHAGIQQAIALAQNLNLPSPGDKVPIAANILSRMQKLDDPDEFIRAVLAKRQ</sequence>
<feature type="region of interest" description="Disordered" evidence="1">
    <location>
        <begin position="759"/>
        <end position="782"/>
    </location>
</feature>
<dbReference type="AlphaFoldDB" id="A0A7Y9KCA8"/>
<evidence type="ECO:0000313" key="4">
    <source>
        <dbReference type="EMBL" id="NYE12190.1"/>
    </source>
</evidence>
<gene>
    <name evidence="4" type="ORF">BJ999_002486</name>
</gene>
<dbReference type="SUPFAM" id="SSF48452">
    <property type="entry name" value="TPR-like"/>
    <property type="match status" value="1"/>
</dbReference>
<organism evidence="4 5">
    <name type="scientific">Actinomadura citrea</name>
    <dbReference type="NCBI Taxonomy" id="46158"/>
    <lineage>
        <taxon>Bacteria</taxon>
        <taxon>Bacillati</taxon>
        <taxon>Actinomycetota</taxon>
        <taxon>Actinomycetes</taxon>
        <taxon>Streptosporangiales</taxon>
        <taxon>Thermomonosporaceae</taxon>
        <taxon>Actinomadura</taxon>
    </lineage>
</organism>
<reference evidence="4 5" key="1">
    <citation type="submission" date="2020-07" db="EMBL/GenBank/DDBJ databases">
        <title>Sequencing the genomes of 1000 actinobacteria strains.</title>
        <authorList>
            <person name="Klenk H.-P."/>
        </authorList>
    </citation>
    <scope>NUCLEOTIDE SEQUENCE [LARGE SCALE GENOMIC DNA]</scope>
    <source>
        <strain evidence="4 5">DSM 43461</strain>
    </source>
</reference>
<feature type="domain" description="PIN" evidence="3">
    <location>
        <begin position="901"/>
        <end position="1036"/>
    </location>
</feature>
<name>A0A7Y9KCA8_9ACTN</name>
<protein>
    <submittedName>
        <fullName evidence="4">Tetratricopeptide (TPR) repeat protein</fullName>
    </submittedName>
</protein>
<dbReference type="EMBL" id="JACCBT010000001">
    <property type="protein sequence ID" value="NYE12190.1"/>
    <property type="molecule type" value="Genomic_DNA"/>
</dbReference>
<dbReference type="InterPro" id="IPR048987">
    <property type="entry name" value="PIN-TPR-GreABC"/>
</dbReference>
<dbReference type="Proteomes" id="UP000591272">
    <property type="component" value="Unassembled WGS sequence"/>
</dbReference>
<evidence type="ECO:0000256" key="1">
    <source>
        <dbReference type="SAM" id="MobiDB-lite"/>
    </source>
</evidence>
<feature type="domain" description="DUF4365" evidence="2">
    <location>
        <begin position="14"/>
        <end position="138"/>
    </location>
</feature>
<feature type="compositionally biased region" description="Acidic residues" evidence="1">
    <location>
        <begin position="761"/>
        <end position="773"/>
    </location>
</feature>
<dbReference type="Gene3D" id="1.25.40.10">
    <property type="entry name" value="Tetratricopeptide repeat domain"/>
    <property type="match status" value="2"/>
</dbReference>
<comment type="caution">
    <text evidence="4">The sequence shown here is derived from an EMBL/GenBank/DDBJ whole genome shotgun (WGS) entry which is preliminary data.</text>
</comment>
<dbReference type="InterPro" id="IPR011990">
    <property type="entry name" value="TPR-like_helical_dom_sf"/>
</dbReference>
<evidence type="ECO:0000259" key="2">
    <source>
        <dbReference type="Pfam" id="PF14280"/>
    </source>
</evidence>
<evidence type="ECO:0000259" key="3">
    <source>
        <dbReference type="Pfam" id="PF20698"/>
    </source>
</evidence>
<dbReference type="RefSeq" id="WP_179833445.1">
    <property type="nucleotide sequence ID" value="NZ_BMRD01000001.1"/>
</dbReference>
<dbReference type="InterPro" id="IPR025375">
    <property type="entry name" value="DUF4365"/>
</dbReference>
<dbReference type="Pfam" id="PF20698">
    <property type="entry name" value="PIN-TPR-GreABC"/>
    <property type="match status" value="1"/>
</dbReference>
<dbReference type="Pfam" id="PF14280">
    <property type="entry name" value="DUF4365"/>
    <property type="match status" value="1"/>
</dbReference>